<feature type="domain" description="PepSY" evidence="2">
    <location>
        <begin position="131"/>
        <end position="188"/>
    </location>
</feature>
<dbReference type="Pfam" id="PF03413">
    <property type="entry name" value="PepSY"/>
    <property type="match status" value="1"/>
</dbReference>
<proteinExistence type="predicted"/>
<feature type="signal peptide" evidence="1">
    <location>
        <begin position="1"/>
        <end position="22"/>
    </location>
</feature>
<sequence length="295" mass="29592">MKPRTMRTFAVVIAVGAATILAGCSNGGSPRPTEVVSLSTPESTTAATPAVPDSGGELAAAQAAIATAESHTGGRGVEIDHDDARGWSVEVVVGETTVEVEVSADGTSVVSTDSPDALDGDDRVRFEQVGVSLSDALATAVGAVPGTIDDAEVTEREELLVIEVEIVMSAGPGTQHAYIDAQSGTLVATDGPSPPPPPKQNAGLLLPGPGPVSNNPAFSCGTGDTGSLAQCRIGGAVASDRETGRAGPSDGARFGVMRLRFGVVVRGTGLRSRAAGLRLGRAGLGSGWLFRVAGV</sequence>
<dbReference type="AlphaFoldDB" id="A0A7J5BRE5"/>
<evidence type="ECO:0000313" key="3">
    <source>
        <dbReference type="EMBL" id="KAB1656872.1"/>
    </source>
</evidence>
<keyword evidence="1" id="KW-0732">Signal</keyword>
<name>A0A7J5BRE5_9MICO</name>
<dbReference type="EMBL" id="WBJZ01000010">
    <property type="protein sequence ID" value="KAB1656872.1"/>
    <property type="molecule type" value="Genomic_DNA"/>
</dbReference>
<evidence type="ECO:0000259" key="2">
    <source>
        <dbReference type="Pfam" id="PF03413"/>
    </source>
</evidence>
<comment type="caution">
    <text evidence="3">The sequence shown here is derived from an EMBL/GenBank/DDBJ whole genome shotgun (WGS) entry which is preliminary data.</text>
</comment>
<organism evidence="3 4">
    <name type="scientific">Pseudoclavibacter chungangensis</name>
    <dbReference type="NCBI Taxonomy" id="587635"/>
    <lineage>
        <taxon>Bacteria</taxon>
        <taxon>Bacillati</taxon>
        <taxon>Actinomycetota</taxon>
        <taxon>Actinomycetes</taxon>
        <taxon>Micrococcales</taxon>
        <taxon>Microbacteriaceae</taxon>
        <taxon>Pseudoclavibacter</taxon>
    </lineage>
</organism>
<dbReference type="PROSITE" id="PS51257">
    <property type="entry name" value="PROKAR_LIPOPROTEIN"/>
    <property type="match status" value="1"/>
</dbReference>
<gene>
    <name evidence="3" type="ORF">F8O01_09520</name>
</gene>
<keyword evidence="4" id="KW-1185">Reference proteome</keyword>
<reference evidence="3 4" key="1">
    <citation type="submission" date="2019-09" db="EMBL/GenBank/DDBJ databases">
        <title>Phylogeny of genus Pseudoclavibacter and closely related genus.</title>
        <authorList>
            <person name="Li Y."/>
        </authorList>
    </citation>
    <scope>NUCLEOTIDE SEQUENCE [LARGE SCALE GENOMIC DNA]</scope>
    <source>
        <strain evidence="3 4">DSM 23821</strain>
    </source>
</reference>
<evidence type="ECO:0000256" key="1">
    <source>
        <dbReference type="SAM" id="SignalP"/>
    </source>
</evidence>
<dbReference type="Proteomes" id="UP000467240">
    <property type="component" value="Unassembled WGS sequence"/>
</dbReference>
<feature type="chain" id="PRO_5039729780" evidence="1">
    <location>
        <begin position="23"/>
        <end position="295"/>
    </location>
</feature>
<dbReference type="InterPro" id="IPR025711">
    <property type="entry name" value="PepSY"/>
</dbReference>
<accession>A0A7J5BRE5</accession>
<protein>
    <submittedName>
        <fullName evidence="3">PepSY domain-containing protein</fullName>
    </submittedName>
</protein>
<evidence type="ECO:0000313" key="4">
    <source>
        <dbReference type="Proteomes" id="UP000467240"/>
    </source>
</evidence>
<dbReference type="RefSeq" id="WP_158040624.1">
    <property type="nucleotide sequence ID" value="NZ_WBJZ01000010.1"/>
</dbReference>